<evidence type="ECO:0000313" key="4">
    <source>
        <dbReference type="Proteomes" id="UP000019116"/>
    </source>
</evidence>
<dbReference type="Gramene" id="TraesCAD_scaffold_091288_01G000300.1">
    <property type="protein sequence ID" value="TraesCAD_scaffold_091288_01G000300.1"/>
    <property type="gene ID" value="TraesCAD_scaffold_091288_01G000300"/>
</dbReference>
<reference evidence="3" key="2">
    <citation type="submission" date="2018-10" db="UniProtKB">
        <authorList>
            <consortium name="EnsemblPlants"/>
        </authorList>
    </citation>
    <scope>IDENTIFICATION</scope>
</reference>
<feature type="compositionally biased region" description="Acidic residues" evidence="1">
    <location>
        <begin position="400"/>
        <end position="413"/>
    </location>
</feature>
<dbReference type="OrthoDB" id="696044at2759"/>
<feature type="region of interest" description="Disordered" evidence="1">
    <location>
        <begin position="399"/>
        <end position="479"/>
    </location>
</feature>
<feature type="compositionally biased region" description="Acidic residues" evidence="1">
    <location>
        <begin position="457"/>
        <end position="474"/>
    </location>
</feature>
<sequence>MDGNGVALPSDLLLEILRRLPGRALAVSRCVCRAWRDLVSDHTHALLLPQVFPREFPGVFATYHGYDPDFAFFGPPPSPSADAHVPGYRRLFWDHWDCLVKQHCNGLLLVTGKRYFNPNMVPYVCNPATSRYARLPCPPTRWPCSVEGMFLAFDPAVSRHHEVFFLPTEKLDRNDEEDEWPRAKRRPCPCWIDWEDTWLPNLFGEDKPFSESKEEPNPKVPKENVFHVLVFSSRTGQWESRKFTPGRCASGNLYDVVTTPRCKDLRTWWSAEYWHGSLYVHCHSDVLMILCCSEGTYQMVQLPGHPYGRKRLRQWALPTRYLGSCNRGIRYAVVKDLLLEVWDLMESADDQLGWTLAHRADLKEHDRMMKYLSSEPRMEPRMTWELAEGNKDLISLFEDGNSEEIDDDCDDGTGDYKDGGEEEDEDNYDEAQDVEDEQEDNDDQTQGGEKEEQTSYVDDDDDNDDYDDDDDDGSDYSWNSDKHNFIDYDNITVPDEDLWGWGCSIVGFHPHKDALLLKFSDTVGTYHLQTSRMQYLGGYIYPEKHHQQVRGMDHAFPYRPCYVDALPLRNVSFILETRHRTPFYAILFAPYVL</sequence>
<dbReference type="AlphaFoldDB" id="A0A3B6JPT9"/>
<dbReference type="InterPro" id="IPR001810">
    <property type="entry name" value="F-box_dom"/>
</dbReference>
<evidence type="ECO:0000259" key="2">
    <source>
        <dbReference type="SMART" id="SM00256"/>
    </source>
</evidence>
<evidence type="ECO:0000256" key="1">
    <source>
        <dbReference type="SAM" id="MobiDB-lite"/>
    </source>
</evidence>
<accession>A0A3B6JPT9</accession>
<dbReference type="Gramene" id="TraesROB_scaffold_067552_01G000100.1">
    <property type="protein sequence ID" value="TraesROB_scaffold_067552_01G000100.1"/>
    <property type="gene ID" value="TraesROB_scaffold_067552_01G000100"/>
</dbReference>
<organism evidence="3">
    <name type="scientific">Triticum aestivum</name>
    <name type="common">Wheat</name>
    <dbReference type="NCBI Taxonomy" id="4565"/>
    <lineage>
        <taxon>Eukaryota</taxon>
        <taxon>Viridiplantae</taxon>
        <taxon>Streptophyta</taxon>
        <taxon>Embryophyta</taxon>
        <taxon>Tracheophyta</taxon>
        <taxon>Spermatophyta</taxon>
        <taxon>Magnoliopsida</taxon>
        <taxon>Liliopsida</taxon>
        <taxon>Poales</taxon>
        <taxon>Poaceae</taxon>
        <taxon>BOP clade</taxon>
        <taxon>Pooideae</taxon>
        <taxon>Triticodae</taxon>
        <taxon>Triticeae</taxon>
        <taxon>Triticinae</taxon>
        <taxon>Triticum</taxon>
    </lineage>
</organism>
<dbReference type="SUPFAM" id="SSF81383">
    <property type="entry name" value="F-box domain"/>
    <property type="match status" value="1"/>
</dbReference>
<dbReference type="Gramene" id="TraesCS4D02G352300.1">
    <property type="protein sequence ID" value="TraesCS4D02G352300.1"/>
    <property type="gene ID" value="TraesCS4D02G352300"/>
</dbReference>
<dbReference type="PANTHER" id="PTHR34591:SF51">
    <property type="entry name" value="F-BOX DOMAIN-CONTAINING PROTEIN"/>
    <property type="match status" value="1"/>
</dbReference>
<dbReference type="Gramene" id="TraesCS4D03G0815300.1">
    <property type="protein sequence ID" value="TraesCS4D03G0815300.1.CDS"/>
    <property type="gene ID" value="TraesCS4D03G0815300"/>
</dbReference>
<proteinExistence type="predicted"/>
<dbReference type="InterPro" id="IPR036047">
    <property type="entry name" value="F-box-like_dom_sf"/>
</dbReference>
<protein>
    <recommendedName>
        <fullName evidence="2">F-box domain-containing protein</fullName>
    </recommendedName>
</protein>
<dbReference type="Pfam" id="PF00646">
    <property type="entry name" value="F-box"/>
    <property type="match status" value="1"/>
</dbReference>
<keyword evidence="4" id="KW-1185">Reference proteome</keyword>
<dbReference type="SMART" id="SM00256">
    <property type="entry name" value="FBOX"/>
    <property type="match status" value="1"/>
</dbReference>
<dbReference type="STRING" id="4565.A0A3B6JPT9"/>
<dbReference type="Gramene" id="TraesCLE_scaffold_010465_01G000700.1">
    <property type="protein sequence ID" value="TraesCLE_scaffold_010465_01G000700.1"/>
    <property type="gene ID" value="TraesCLE_scaffold_010465_01G000700"/>
</dbReference>
<dbReference type="PANTHER" id="PTHR34591">
    <property type="entry name" value="OS03G0653100 PROTEIN-RELATED"/>
    <property type="match status" value="1"/>
</dbReference>
<dbReference type="Gene3D" id="1.20.1280.50">
    <property type="match status" value="1"/>
</dbReference>
<dbReference type="Gramene" id="TraesWEE_scaffold_009896_01G000100.1">
    <property type="protein sequence ID" value="TraesWEE_scaffold_009896_01G000100.1"/>
    <property type="gene ID" value="TraesWEE_scaffold_009896_01G000100"/>
</dbReference>
<reference evidence="3" key="1">
    <citation type="submission" date="2018-08" db="EMBL/GenBank/DDBJ databases">
        <authorList>
            <person name="Rossello M."/>
        </authorList>
    </citation>
    <scope>NUCLEOTIDE SEQUENCE [LARGE SCALE GENOMIC DNA]</scope>
    <source>
        <strain evidence="3">cv. Chinese Spring</strain>
    </source>
</reference>
<name>A0A3B6JPT9_WHEAT</name>
<evidence type="ECO:0000313" key="3">
    <source>
        <dbReference type="EnsemblPlants" id="TraesCS4D02G352300.1"/>
    </source>
</evidence>
<dbReference type="Proteomes" id="UP000019116">
    <property type="component" value="Chromosome 4D"/>
</dbReference>
<feature type="domain" description="F-box" evidence="2">
    <location>
        <begin position="8"/>
        <end position="48"/>
    </location>
</feature>
<dbReference type="EnsemblPlants" id="TraesCS4D02G352300.1">
    <property type="protein sequence ID" value="TraesCS4D02G352300.1"/>
    <property type="gene ID" value="TraesCS4D02G352300"/>
</dbReference>
<feature type="compositionally biased region" description="Acidic residues" evidence="1">
    <location>
        <begin position="420"/>
        <end position="443"/>
    </location>
</feature>